<dbReference type="PANTHER" id="PTHR30522:SF0">
    <property type="entry name" value="NUCLEOSIDE TRIPHOSPHATE PYROPHOSPHOHYDROLASE"/>
    <property type="match status" value="1"/>
</dbReference>
<feature type="region of interest" description="Disordered" evidence="1">
    <location>
        <begin position="107"/>
        <end position="152"/>
    </location>
</feature>
<reference evidence="3 4" key="1">
    <citation type="journal article" date="2016" name="Front. Microbiol.">
        <title>Genomic Resource of Rice Seed Associated Bacteria.</title>
        <authorList>
            <person name="Midha S."/>
            <person name="Bansal K."/>
            <person name="Sharma S."/>
            <person name="Kumar N."/>
            <person name="Patil P.P."/>
            <person name="Chaudhry V."/>
            <person name="Patil P.B."/>
        </authorList>
    </citation>
    <scope>NUCLEOTIDE SEQUENCE [LARGE SCALE GENOMIC DNA]</scope>
    <source>
        <strain evidence="3 4">NS365</strain>
    </source>
</reference>
<evidence type="ECO:0000256" key="1">
    <source>
        <dbReference type="SAM" id="MobiDB-lite"/>
    </source>
</evidence>
<dbReference type="InterPro" id="IPR048015">
    <property type="entry name" value="NTP-PPase_MazG-like_N"/>
</dbReference>
<sequence length="287" mass="32430">MQPSRDTMRLVEIMKALRHPETGCPWDIEQSFDSIIPYTIEETYEVVDAIERRDPDDLKEELGDLLLQVIYYSQLADEAGLFSYEDVVDGITRKMIRRHPHVFGDASARNARSAKGQWERIKAEEKQERAEARMRRRDTRADTEATSQDWSGTDEIGAGLLSSIPGALPSLTLARKIQEKAATVGFDWTTPEPIIAKLREETAEFEAAANLDEKRDELGDLLFTLVNLGRRYDIDPDAALRGTVSKFRSRFRVMERAAASRGMSLSDMSLNELEAHWVAAKAEAHSS</sequence>
<protein>
    <submittedName>
        <fullName evidence="3">Nucleoside triphosphate hydrolase</fullName>
    </submittedName>
</protein>
<dbReference type="EMBL" id="LDQA01000001">
    <property type="protein sequence ID" value="KTR08490.1"/>
    <property type="molecule type" value="Genomic_DNA"/>
</dbReference>
<dbReference type="NCBIfam" id="TIGR00444">
    <property type="entry name" value="mazG"/>
    <property type="match status" value="1"/>
</dbReference>
<dbReference type="SUPFAM" id="SSF101386">
    <property type="entry name" value="all-alpha NTP pyrophosphatases"/>
    <property type="match status" value="2"/>
</dbReference>
<comment type="caution">
    <text evidence="3">The sequence shown here is derived from an EMBL/GenBank/DDBJ whole genome shotgun (WGS) entry which is preliminary data.</text>
</comment>
<dbReference type="NCBIfam" id="NF007113">
    <property type="entry name" value="PRK09562.1"/>
    <property type="match status" value="1"/>
</dbReference>
<dbReference type="InterPro" id="IPR021130">
    <property type="entry name" value="PRib-ATP_PPHydrolase-like"/>
</dbReference>
<dbReference type="Proteomes" id="UP000078529">
    <property type="component" value="Unassembled WGS sequence"/>
</dbReference>
<name>A0A147DBD7_9HYPH</name>
<dbReference type="GO" id="GO:0047429">
    <property type="term" value="F:nucleoside triphosphate diphosphatase activity"/>
    <property type="evidence" value="ECO:0007669"/>
    <property type="project" value="InterPro"/>
</dbReference>
<dbReference type="InterPro" id="IPR011551">
    <property type="entry name" value="NTP_PyrPHydrolase_MazG"/>
</dbReference>
<dbReference type="InterPro" id="IPR004518">
    <property type="entry name" value="MazG-like_dom"/>
</dbReference>
<dbReference type="GO" id="GO:0046061">
    <property type="term" value="P:dATP catabolic process"/>
    <property type="evidence" value="ECO:0007669"/>
    <property type="project" value="TreeGrafter"/>
</dbReference>
<feature type="compositionally biased region" description="Basic and acidic residues" evidence="1">
    <location>
        <begin position="117"/>
        <end position="143"/>
    </location>
</feature>
<dbReference type="Gene3D" id="1.10.287.1080">
    <property type="entry name" value="MazG-like"/>
    <property type="match status" value="2"/>
</dbReference>
<keyword evidence="3" id="KW-0378">Hydrolase</keyword>
<dbReference type="GO" id="GO:0046052">
    <property type="term" value="P:UTP catabolic process"/>
    <property type="evidence" value="ECO:0007669"/>
    <property type="project" value="TreeGrafter"/>
</dbReference>
<keyword evidence="4" id="KW-1185">Reference proteome</keyword>
<feature type="domain" description="NTP pyrophosphohydrolase MazG-like" evidence="2">
    <location>
        <begin position="30"/>
        <end position="103"/>
    </location>
</feature>
<evidence type="ECO:0000259" key="2">
    <source>
        <dbReference type="Pfam" id="PF03819"/>
    </source>
</evidence>
<proteinExistence type="predicted"/>
<dbReference type="GO" id="GO:0046047">
    <property type="term" value="P:TTP catabolic process"/>
    <property type="evidence" value="ECO:0007669"/>
    <property type="project" value="TreeGrafter"/>
</dbReference>
<dbReference type="PATRIC" id="fig|401562.4.peg.130"/>
<dbReference type="PANTHER" id="PTHR30522">
    <property type="entry name" value="NUCLEOSIDE TRIPHOSPHATE PYROPHOSPHOHYDROLASE"/>
    <property type="match status" value="1"/>
</dbReference>
<dbReference type="InterPro" id="IPR048011">
    <property type="entry name" value="NTP-PPase_MazG-like_C"/>
</dbReference>
<dbReference type="GO" id="GO:0006203">
    <property type="term" value="P:dGTP catabolic process"/>
    <property type="evidence" value="ECO:0007669"/>
    <property type="project" value="TreeGrafter"/>
</dbReference>
<dbReference type="GO" id="GO:0006950">
    <property type="term" value="P:response to stress"/>
    <property type="evidence" value="ECO:0007669"/>
    <property type="project" value="UniProtKB-ARBA"/>
</dbReference>
<dbReference type="GO" id="GO:0046081">
    <property type="term" value="P:dUTP catabolic process"/>
    <property type="evidence" value="ECO:0007669"/>
    <property type="project" value="TreeGrafter"/>
</dbReference>
<dbReference type="RefSeq" id="WP_058598343.1">
    <property type="nucleotide sequence ID" value="NZ_LDQA01000001.1"/>
</dbReference>
<dbReference type="GO" id="GO:0046076">
    <property type="term" value="P:dTTP catabolic process"/>
    <property type="evidence" value="ECO:0007669"/>
    <property type="project" value="TreeGrafter"/>
</dbReference>
<dbReference type="Pfam" id="PF01503">
    <property type="entry name" value="PRA-PH"/>
    <property type="match status" value="1"/>
</dbReference>
<evidence type="ECO:0000313" key="3">
    <source>
        <dbReference type="EMBL" id="KTR08490.1"/>
    </source>
</evidence>
<organism evidence="3 4">
    <name type="scientific">Aureimonas ureilytica</name>
    <dbReference type="NCBI Taxonomy" id="401562"/>
    <lineage>
        <taxon>Bacteria</taxon>
        <taxon>Pseudomonadati</taxon>
        <taxon>Pseudomonadota</taxon>
        <taxon>Alphaproteobacteria</taxon>
        <taxon>Hyphomicrobiales</taxon>
        <taxon>Aurantimonadaceae</taxon>
        <taxon>Aureimonas</taxon>
    </lineage>
</organism>
<gene>
    <name evidence="3" type="ORF">NS365_00660</name>
</gene>
<evidence type="ECO:0000313" key="4">
    <source>
        <dbReference type="Proteomes" id="UP000078529"/>
    </source>
</evidence>
<dbReference type="FunFam" id="1.10.287.1080:FF:000001">
    <property type="entry name" value="Nucleoside triphosphate pyrophosphohydrolase"/>
    <property type="match status" value="1"/>
</dbReference>
<dbReference type="Pfam" id="PF03819">
    <property type="entry name" value="MazG"/>
    <property type="match status" value="1"/>
</dbReference>
<dbReference type="CDD" id="cd11529">
    <property type="entry name" value="NTP-PPase_MazG_Cterm"/>
    <property type="match status" value="1"/>
</dbReference>
<dbReference type="AlphaFoldDB" id="A0A147DBD7"/>
<dbReference type="CDD" id="cd11528">
    <property type="entry name" value="NTP-PPase_MazG_Nterm"/>
    <property type="match status" value="1"/>
</dbReference>
<accession>A0A147DBD7</accession>